<accession>A0A2V3V6R7</accession>
<evidence type="ECO:0000256" key="1">
    <source>
        <dbReference type="SAM" id="Phobius"/>
    </source>
</evidence>
<dbReference type="AlphaFoldDB" id="A0A2V3V6R7"/>
<sequence length="108" mass="11008">MSNSTTETLSSQFQDSVDTAAHALKAAASSTQEFSAEAGEVLATATTEISKLAESLRTHAVDAAKDAAQFAKHEVEAHPLALLAAALTAVVAVMGVVAMGRSSKHAAE</sequence>
<keyword evidence="1" id="KW-0472">Membrane</keyword>
<name>A0A2V3V6R7_9SPHN</name>
<keyword evidence="3" id="KW-1185">Reference proteome</keyword>
<organism evidence="2 3">
    <name type="scientific">Blastomonas natatoria</name>
    <dbReference type="NCBI Taxonomy" id="34015"/>
    <lineage>
        <taxon>Bacteria</taxon>
        <taxon>Pseudomonadati</taxon>
        <taxon>Pseudomonadota</taxon>
        <taxon>Alphaproteobacteria</taxon>
        <taxon>Sphingomonadales</taxon>
        <taxon>Sphingomonadaceae</taxon>
        <taxon>Blastomonas</taxon>
    </lineage>
</organism>
<dbReference type="Proteomes" id="UP000248014">
    <property type="component" value="Unassembled WGS sequence"/>
</dbReference>
<feature type="transmembrane region" description="Helical" evidence="1">
    <location>
        <begin position="80"/>
        <end position="100"/>
    </location>
</feature>
<keyword evidence="1" id="KW-0812">Transmembrane</keyword>
<gene>
    <name evidence="2" type="ORF">C7451_10415</name>
</gene>
<proteinExistence type="predicted"/>
<protein>
    <submittedName>
        <fullName evidence="2">Uncharacterized protein</fullName>
    </submittedName>
</protein>
<dbReference type="RefSeq" id="WP_110298033.1">
    <property type="nucleotide sequence ID" value="NZ_QJJM01000004.1"/>
</dbReference>
<evidence type="ECO:0000313" key="3">
    <source>
        <dbReference type="Proteomes" id="UP000248014"/>
    </source>
</evidence>
<dbReference type="EMBL" id="QJJM01000004">
    <property type="protein sequence ID" value="PXW77522.1"/>
    <property type="molecule type" value="Genomic_DNA"/>
</dbReference>
<keyword evidence="1" id="KW-1133">Transmembrane helix</keyword>
<comment type="caution">
    <text evidence="2">The sequence shown here is derived from an EMBL/GenBank/DDBJ whole genome shotgun (WGS) entry which is preliminary data.</text>
</comment>
<evidence type="ECO:0000313" key="2">
    <source>
        <dbReference type="EMBL" id="PXW77522.1"/>
    </source>
</evidence>
<reference evidence="2 3" key="1">
    <citation type="submission" date="2018-05" db="EMBL/GenBank/DDBJ databases">
        <title>Genomic Encyclopedia of Type Strains, Phase IV (KMG-IV): sequencing the most valuable type-strain genomes for metagenomic binning, comparative biology and taxonomic classification.</title>
        <authorList>
            <person name="Goeker M."/>
        </authorList>
    </citation>
    <scope>NUCLEOTIDE SEQUENCE [LARGE SCALE GENOMIC DNA]</scope>
    <source>
        <strain evidence="2 3">DSM 3183</strain>
    </source>
</reference>